<dbReference type="InterPro" id="IPR046897">
    <property type="entry name" value="ABC-3C_MC6"/>
</dbReference>
<name>A0A089XMU9_STRGA</name>
<dbReference type="eggNOG" id="ENOG503383M">
    <property type="taxonomic scope" value="Bacteria"/>
</dbReference>
<protein>
    <submittedName>
        <fullName evidence="1">Uncharacterized protein</fullName>
    </submittedName>
</protein>
<gene>
    <name evidence="1" type="ORF">SGLAU_33160</name>
</gene>
<sequence length="88" mass="9679">MITPTKGLAPDRCLLAVGAQVLLQLDEPRTVSQAWSRLKSWRADQAHTSPVSFEWFVLALDILFAMGAVELDQDVLVARSTDAAPSER</sequence>
<keyword evidence="2" id="KW-1185">Reference proteome</keyword>
<dbReference type="OrthoDB" id="4555046at2"/>
<evidence type="ECO:0000313" key="1">
    <source>
        <dbReference type="EMBL" id="AIS02560.1"/>
    </source>
</evidence>
<keyword evidence="1" id="KW-0614">Plasmid</keyword>
<dbReference type="Proteomes" id="UP000029482">
    <property type="component" value="Plasmid pSglau1"/>
</dbReference>
<evidence type="ECO:0000313" key="2">
    <source>
        <dbReference type="Proteomes" id="UP000029482"/>
    </source>
</evidence>
<geneLocation type="plasmid" evidence="1 2">
    <name>pSglau1</name>
</geneLocation>
<dbReference type="KEGG" id="sgu:SGLAU_33160"/>
<reference evidence="2" key="1">
    <citation type="journal article" date="2015" name="J. Biotechnol.">
        <title>Complete genome sequence of the actinobacterium Streptomyces glaucescens GLA.O (DSM 40922) consisting of a linear chromosome and one linear plasmid.</title>
        <authorList>
            <person name="Ortseifen V."/>
            <person name="Winkler A."/>
            <person name="Albersmeier A."/>
            <person name="Wendler S."/>
            <person name="Puhler A."/>
            <person name="Kalinowski J."/>
            <person name="Ruckert C."/>
        </authorList>
    </citation>
    <scope>NUCLEOTIDE SEQUENCE [LARGE SCALE GENOMIC DNA]</scope>
    <source>
        <strain evidence="2">DSM 40922 / GLA O</strain>
        <plasmid evidence="2">pSglau1</plasmid>
    </source>
</reference>
<dbReference type="RefSeq" id="WP_043507557.1">
    <property type="nucleotide sequence ID" value="NZ_CP009439.1"/>
</dbReference>
<dbReference type="HOGENOM" id="CLU_189106_0_1_11"/>
<accession>A0A089XMU9</accession>
<dbReference type="EMBL" id="CP009439">
    <property type="protein sequence ID" value="AIS02560.1"/>
    <property type="molecule type" value="Genomic_DNA"/>
</dbReference>
<dbReference type="AlphaFoldDB" id="A0A089XMU9"/>
<proteinExistence type="predicted"/>
<dbReference type="Pfam" id="PF20293">
    <property type="entry name" value="MC6"/>
    <property type="match status" value="1"/>
</dbReference>
<organism evidence="1 2">
    <name type="scientific">Streptomyces glaucescens</name>
    <dbReference type="NCBI Taxonomy" id="1907"/>
    <lineage>
        <taxon>Bacteria</taxon>
        <taxon>Bacillati</taxon>
        <taxon>Actinomycetota</taxon>
        <taxon>Actinomycetes</taxon>
        <taxon>Kitasatosporales</taxon>
        <taxon>Streptomycetaceae</taxon>
        <taxon>Streptomyces</taxon>
    </lineage>
</organism>